<feature type="region of interest" description="Disordered" evidence="1">
    <location>
        <begin position="224"/>
        <end position="245"/>
    </location>
</feature>
<name>A0A061BFC2_RHOTO</name>
<dbReference type="SUPFAM" id="SSF52833">
    <property type="entry name" value="Thioredoxin-like"/>
    <property type="match status" value="1"/>
</dbReference>
<dbReference type="PANTHER" id="PTHR28630:SF3">
    <property type="entry name" value="PEROXIREDOXIN-LIKE 2C"/>
    <property type="match status" value="1"/>
</dbReference>
<protein>
    <submittedName>
        <fullName evidence="2">RHTO0S19e02476g1_1</fullName>
    </submittedName>
</protein>
<proteinExistence type="predicted"/>
<feature type="region of interest" description="Disordered" evidence="1">
    <location>
        <begin position="260"/>
        <end position="328"/>
    </location>
</feature>
<accession>A0A061BFC2</accession>
<evidence type="ECO:0000256" key="1">
    <source>
        <dbReference type="SAM" id="MobiDB-lite"/>
    </source>
</evidence>
<feature type="compositionally biased region" description="Low complexity" evidence="1">
    <location>
        <begin position="63"/>
        <end position="76"/>
    </location>
</feature>
<dbReference type="InterPro" id="IPR036249">
    <property type="entry name" value="Thioredoxin-like_sf"/>
</dbReference>
<feature type="compositionally biased region" description="Polar residues" evidence="1">
    <location>
        <begin position="79"/>
        <end position="93"/>
    </location>
</feature>
<dbReference type="EMBL" id="LK052954">
    <property type="protein sequence ID" value="CDR48688.1"/>
    <property type="molecule type" value="Genomic_DNA"/>
</dbReference>
<dbReference type="InterPro" id="IPR032801">
    <property type="entry name" value="PXL2A/B/C"/>
</dbReference>
<organism evidence="2">
    <name type="scientific">Rhodotorula toruloides</name>
    <name type="common">Yeast</name>
    <name type="synonym">Rhodosporidium toruloides</name>
    <dbReference type="NCBI Taxonomy" id="5286"/>
    <lineage>
        <taxon>Eukaryota</taxon>
        <taxon>Fungi</taxon>
        <taxon>Dikarya</taxon>
        <taxon>Basidiomycota</taxon>
        <taxon>Pucciniomycotina</taxon>
        <taxon>Microbotryomycetes</taxon>
        <taxon>Sporidiobolales</taxon>
        <taxon>Sporidiobolaceae</taxon>
        <taxon>Rhodotorula</taxon>
    </lineage>
</organism>
<dbReference type="AlphaFoldDB" id="A0A061BFC2"/>
<dbReference type="Gene3D" id="3.40.30.10">
    <property type="entry name" value="Glutaredoxin"/>
    <property type="match status" value="1"/>
</dbReference>
<evidence type="ECO:0000313" key="2">
    <source>
        <dbReference type="EMBL" id="CDR48688.1"/>
    </source>
</evidence>
<dbReference type="OrthoDB" id="40334at2759"/>
<dbReference type="PANTHER" id="PTHR28630">
    <property type="match status" value="1"/>
</dbReference>
<feature type="compositionally biased region" description="Pro residues" evidence="1">
    <location>
        <begin position="30"/>
        <end position="41"/>
    </location>
</feature>
<dbReference type="Pfam" id="PF13911">
    <property type="entry name" value="AhpC-TSA_2"/>
    <property type="match status" value="1"/>
</dbReference>
<feature type="compositionally biased region" description="Low complexity" evidence="1">
    <location>
        <begin position="281"/>
        <end position="298"/>
    </location>
</feature>
<sequence length="579" mass="61466">MFGLRRSDGAASPAPAVPLPPVPMNAGSPQLPPFPPFPALSPPSRLVFPSRPNRPVVDQGDTSPASSHSSIDSAASTEEAVSTRPSTPASSAFTAKDARLSHTQGAEDNDLSVQLALLDVDETDEESFTEEDARGRPARQFLSTRLSATATPAAPPYLSSSDVEEAIVDCGCGDAPTSPLSPASPISEDDDFFSEGEQILLAGEPAGLGLGLSKRPSLPLPSLPGAGASPFSARQPLGRQRSVSGSAFVEEGITRVDETRAREAGEGGVLGLSESEGEGGTATATPTMSFQTTTTATARPFGRQEPVAGPSTSPTRSAPLTPADERSKMVARRLLRRKRSTTKKEKFERFVLPTAESMQAASECELVAEGGQKVTFGELIKHRGHKKVVVIFLRHAWCGLCAQYVEALNRASLNLVSLTATTFSSMSSTASNPAPVIPPLYVLLVNSGSPTLISAYRDRMDTPFPLYSDRKRALYKALGMTKKTWDMGKEADKGSYIVKSNMENVTSSIKAGVAMPRYPGSQTQLGGEFVFEYNDVDDKVDCLFAARMSTTRNHAEIRDVFSAAGVELNDEDAASVYAS</sequence>
<feature type="region of interest" description="Disordered" evidence="1">
    <location>
        <begin position="1"/>
        <end position="107"/>
    </location>
</feature>
<reference evidence="2" key="1">
    <citation type="journal article" date="2014" name="Genome Announc.">
        <title>Draft genome sequence of Rhodosporidium toruloides CECT1137, an oleaginous yeast of biotechnological interest.</title>
        <authorList>
            <person name="Morin N."/>
            <person name="Calcas X."/>
            <person name="Devillers H."/>
            <person name="Durrens P."/>
            <person name="Sherman D.J."/>
            <person name="Nicaud J.-M."/>
            <person name="Neuveglise C."/>
        </authorList>
    </citation>
    <scope>NUCLEOTIDE SEQUENCE</scope>
    <source>
        <strain evidence="2">CECT1137</strain>
    </source>
</reference>
<gene>
    <name evidence="2" type="ORF">RHTO0S_19e02476g</name>
</gene>